<dbReference type="Proteomes" id="UP001429601">
    <property type="component" value="Unassembled WGS sequence"/>
</dbReference>
<dbReference type="EMBL" id="JAAQQR010000010">
    <property type="protein sequence ID" value="NID06615.1"/>
    <property type="molecule type" value="Genomic_DNA"/>
</dbReference>
<dbReference type="RefSeq" id="WP_167129177.1">
    <property type="nucleotide sequence ID" value="NZ_JAAQQR010000010.1"/>
</dbReference>
<reference evidence="1 2" key="1">
    <citation type="journal article" date="2011" name="Curr. Microbiol.">
        <title>Luteibacter jiangsuensis sp. nov.: a methamidophos-degrading bacterium isolated from a methamidophos-manufacturing factory.</title>
        <authorList>
            <person name="Wang L."/>
            <person name="Wang G.L."/>
            <person name="Li S.P."/>
            <person name="Jiang J.D."/>
        </authorList>
    </citation>
    <scope>NUCLEOTIDE SEQUENCE [LARGE SCALE GENOMIC DNA]</scope>
    <source>
        <strain evidence="1 2">CGMCC 1.10133</strain>
    </source>
</reference>
<keyword evidence="2" id="KW-1185">Reference proteome</keyword>
<sequence length="120" mass="13536">MKTLRFEGYSDDTFGEYAVTKDDFDNCASGEPIEYLITAPSEPDAGLIVTGQHCPEHSGSWLIGIANFDPDFTDRPIPNWPARFVPATDARFFYNPVLEIDVPDDFVLRCLQRENDGEED</sequence>
<accession>A0ABX0Q850</accession>
<gene>
    <name evidence="1" type="ORF">HBF26_17100</name>
</gene>
<protein>
    <submittedName>
        <fullName evidence="1">Uncharacterized protein</fullName>
    </submittedName>
</protein>
<evidence type="ECO:0000313" key="2">
    <source>
        <dbReference type="Proteomes" id="UP001429601"/>
    </source>
</evidence>
<organism evidence="1 2">
    <name type="scientific">Luteibacter jiangsuensis</name>
    <dbReference type="NCBI Taxonomy" id="637577"/>
    <lineage>
        <taxon>Bacteria</taxon>
        <taxon>Pseudomonadati</taxon>
        <taxon>Pseudomonadota</taxon>
        <taxon>Gammaproteobacteria</taxon>
        <taxon>Lysobacterales</taxon>
        <taxon>Rhodanobacteraceae</taxon>
        <taxon>Luteibacter</taxon>
    </lineage>
</organism>
<comment type="caution">
    <text evidence="1">The sequence shown here is derived from an EMBL/GenBank/DDBJ whole genome shotgun (WGS) entry which is preliminary data.</text>
</comment>
<evidence type="ECO:0000313" key="1">
    <source>
        <dbReference type="EMBL" id="NID06615.1"/>
    </source>
</evidence>
<proteinExistence type="predicted"/>
<name>A0ABX0Q850_9GAMM</name>